<proteinExistence type="predicted"/>
<reference evidence="1 2" key="1">
    <citation type="journal article" date="2024" name="bioRxiv">
        <title>A reference genome for Trichogramma kaykai: A tiny desert-dwelling parasitoid wasp with competing sex-ratio distorters.</title>
        <authorList>
            <person name="Culotta J."/>
            <person name="Lindsey A.R."/>
        </authorList>
    </citation>
    <scope>NUCLEOTIDE SEQUENCE [LARGE SCALE GENOMIC DNA]</scope>
    <source>
        <strain evidence="1 2">KSX58</strain>
    </source>
</reference>
<comment type="caution">
    <text evidence="1">The sequence shown here is derived from an EMBL/GenBank/DDBJ whole genome shotgun (WGS) entry which is preliminary data.</text>
</comment>
<dbReference type="Proteomes" id="UP001627154">
    <property type="component" value="Unassembled WGS sequence"/>
</dbReference>
<accession>A0ABD2WVB8</accession>
<gene>
    <name evidence="1" type="ORF">TKK_009091</name>
</gene>
<dbReference type="EMBL" id="JBJJXI010000067">
    <property type="protein sequence ID" value="KAL3397058.1"/>
    <property type="molecule type" value="Genomic_DNA"/>
</dbReference>
<protein>
    <submittedName>
        <fullName evidence="1">Uncharacterized protein</fullName>
    </submittedName>
</protein>
<evidence type="ECO:0000313" key="1">
    <source>
        <dbReference type="EMBL" id="KAL3397058.1"/>
    </source>
</evidence>
<name>A0ABD2WVB8_9HYME</name>
<keyword evidence="2" id="KW-1185">Reference proteome</keyword>
<evidence type="ECO:0000313" key="2">
    <source>
        <dbReference type="Proteomes" id="UP001627154"/>
    </source>
</evidence>
<dbReference type="AlphaFoldDB" id="A0ABD2WVB8"/>
<sequence>MSLALDNGNKNIAELLHIILHIILKRDQLHADDDVVKLFFKISKQVDQLMHYVLFCNNETIIDILRKNDADILKANHTAENYLYSLMKKGGDISQNNLQLVSNGVDRMLSF</sequence>
<organism evidence="1 2">
    <name type="scientific">Trichogramma kaykai</name>
    <dbReference type="NCBI Taxonomy" id="54128"/>
    <lineage>
        <taxon>Eukaryota</taxon>
        <taxon>Metazoa</taxon>
        <taxon>Ecdysozoa</taxon>
        <taxon>Arthropoda</taxon>
        <taxon>Hexapoda</taxon>
        <taxon>Insecta</taxon>
        <taxon>Pterygota</taxon>
        <taxon>Neoptera</taxon>
        <taxon>Endopterygota</taxon>
        <taxon>Hymenoptera</taxon>
        <taxon>Apocrita</taxon>
        <taxon>Proctotrupomorpha</taxon>
        <taxon>Chalcidoidea</taxon>
        <taxon>Trichogrammatidae</taxon>
        <taxon>Trichogramma</taxon>
    </lineage>
</organism>